<protein>
    <submittedName>
        <fullName evidence="1">Uncharacterized protein</fullName>
    </submittedName>
</protein>
<proteinExistence type="predicted"/>
<dbReference type="Proteomes" id="UP000712600">
    <property type="component" value="Unassembled WGS sequence"/>
</dbReference>
<name>A0A8S9S7Y8_BRACR</name>
<gene>
    <name evidence="1" type="ORF">F2Q69_00027440</name>
</gene>
<sequence>MAIVSTSGWSSSTSTWFSLFDDGQRRFLSLGALLDEGNGDCSLSVLSMKRRFLSFPVASSRKEDGELSIGGYLSPLVAL</sequence>
<evidence type="ECO:0000313" key="1">
    <source>
        <dbReference type="EMBL" id="KAF3589695.1"/>
    </source>
</evidence>
<organism evidence="1 2">
    <name type="scientific">Brassica cretica</name>
    <name type="common">Mustard</name>
    <dbReference type="NCBI Taxonomy" id="69181"/>
    <lineage>
        <taxon>Eukaryota</taxon>
        <taxon>Viridiplantae</taxon>
        <taxon>Streptophyta</taxon>
        <taxon>Embryophyta</taxon>
        <taxon>Tracheophyta</taxon>
        <taxon>Spermatophyta</taxon>
        <taxon>Magnoliopsida</taxon>
        <taxon>eudicotyledons</taxon>
        <taxon>Gunneridae</taxon>
        <taxon>Pentapetalae</taxon>
        <taxon>rosids</taxon>
        <taxon>malvids</taxon>
        <taxon>Brassicales</taxon>
        <taxon>Brassicaceae</taxon>
        <taxon>Brassiceae</taxon>
        <taxon>Brassica</taxon>
    </lineage>
</organism>
<dbReference type="EMBL" id="QGKX02000088">
    <property type="protein sequence ID" value="KAF3589695.1"/>
    <property type="molecule type" value="Genomic_DNA"/>
</dbReference>
<evidence type="ECO:0000313" key="2">
    <source>
        <dbReference type="Proteomes" id="UP000712600"/>
    </source>
</evidence>
<reference evidence="1" key="1">
    <citation type="submission" date="2019-12" db="EMBL/GenBank/DDBJ databases">
        <title>Genome sequencing and annotation of Brassica cretica.</title>
        <authorList>
            <person name="Studholme D.J."/>
            <person name="Sarris P."/>
        </authorList>
    </citation>
    <scope>NUCLEOTIDE SEQUENCE</scope>
    <source>
        <strain evidence="1">PFS-109/04</strain>
        <tissue evidence="1">Leaf</tissue>
    </source>
</reference>
<comment type="caution">
    <text evidence="1">The sequence shown here is derived from an EMBL/GenBank/DDBJ whole genome shotgun (WGS) entry which is preliminary data.</text>
</comment>
<accession>A0A8S9S7Y8</accession>
<dbReference type="AlphaFoldDB" id="A0A8S9S7Y8"/>